<dbReference type="EMBL" id="LRFC01000038">
    <property type="protein sequence ID" value="KZE64296.1"/>
    <property type="molecule type" value="Genomic_DNA"/>
</dbReference>
<dbReference type="GO" id="GO:0000166">
    <property type="term" value="F:nucleotide binding"/>
    <property type="evidence" value="ECO:0007669"/>
    <property type="project" value="InterPro"/>
</dbReference>
<gene>
    <name evidence="1" type="ORF">AWM68_14505</name>
</gene>
<organism evidence="1 2">
    <name type="scientific">Fictibacillus phosphorivorans</name>
    <dbReference type="NCBI Taxonomy" id="1221500"/>
    <lineage>
        <taxon>Bacteria</taxon>
        <taxon>Bacillati</taxon>
        <taxon>Bacillota</taxon>
        <taxon>Bacilli</taxon>
        <taxon>Bacillales</taxon>
        <taxon>Fictibacillaceae</taxon>
        <taxon>Fictibacillus</taxon>
    </lineage>
</organism>
<dbReference type="UniPathway" id="UPA00148">
    <property type="reaction ID" value="UER00236"/>
</dbReference>
<comment type="caution">
    <text evidence="1">The sequence shown here is derived from an EMBL/GenBank/DDBJ whole genome shotgun (WGS) entry which is preliminary data.</text>
</comment>
<evidence type="ECO:0000313" key="2">
    <source>
        <dbReference type="Proteomes" id="UP000076567"/>
    </source>
</evidence>
<protein>
    <submittedName>
        <fullName evidence="1">Uncharacterized protein</fullName>
    </submittedName>
</protein>
<dbReference type="Pfam" id="PF02283">
    <property type="entry name" value="CobU"/>
    <property type="match status" value="1"/>
</dbReference>
<keyword evidence="2" id="KW-1185">Reference proteome</keyword>
<dbReference type="RefSeq" id="WP_066245514.1">
    <property type="nucleotide sequence ID" value="NZ_LRFC01000038.1"/>
</dbReference>
<dbReference type="SUPFAM" id="SSF52540">
    <property type="entry name" value="P-loop containing nucleoside triphosphate hydrolases"/>
    <property type="match status" value="1"/>
</dbReference>
<evidence type="ECO:0000313" key="1">
    <source>
        <dbReference type="EMBL" id="KZE64296.1"/>
    </source>
</evidence>
<dbReference type="GO" id="GO:0043752">
    <property type="term" value="F:adenosylcobinamide kinase activity"/>
    <property type="evidence" value="ECO:0007669"/>
    <property type="project" value="InterPro"/>
</dbReference>
<proteinExistence type="predicted"/>
<dbReference type="InterPro" id="IPR003203">
    <property type="entry name" value="CobU/CobP"/>
</dbReference>
<dbReference type="Gene3D" id="3.40.50.300">
    <property type="entry name" value="P-loop containing nucleotide triphosphate hydrolases"/>
    <property type="match status" value="1"/>
</dbReference>
<dbReference type="AlphaFoldDB" id="A0A163PY14"/>
<dbReference type="OrthoDB" id="1766664at2"/>
<dbReference type="GO" id="GO:0009236">
    <property type="term" value="P:cobalamin biosynthetic process"/>
    <property type="evidence" value="ECO:0007669"/>
    <property type="project" value="UniProtKB-UniPathway"/>
</dbReference>
<sequence>MHFVTGGAFNGKAKWVMKSYGVTREDSAWFNGYESDDFDILSSEHALIVFEGLEHFVKHVIRENHSDPKEKLEQYLKTWHMWEQEATNRKLVLIGTDIGKGIVPINKEDRLWRDYTGWFYQDIVMVAKHVDVIWYGLSQNLK</sequence>
<dbReference type="InterPro" id="IPR027417">
    <property type="entry name" value="P-loop_NTPase"/>
</dbReference>
<dbReference type="Proteomes" id="UP000076567">
    <property type="component" value="Unassembled WGS sequence"/>
</dbReference>
<reference evidence="2" key="1">
    <citation type="submission" date="2016-01" db="EMBL/GenBank/DDBJ databases">
        <title>Draft genome of Chromobacterium sp. F49.</title>
        <authorList>
            <person name="Hong K.W."/>
        </authorList>
    </citation>
    <scope>NUCLEOTIDE SEQUENCE [LARGE SCALE GENOMIC DNA]</scope>
    <source>
        <strain evidence="2">P7IIIA</strain>
    </source>
</reference>
<name>A0A163PY14_9BACL</name>
<accession>A0A163PY14</accession>